<reference evidence="1" key="1">
    <citation type="journal article" date="2020" name="Stud. Mycol.">
        <title>101 Dothideomycetes genomes: a test case for predicting lifestyles and emergence of pathogens.</title>
        <authorList>
            <person name="Haridas S."/>
            <person name="Albert R."/>
            <person name="Binder M."/>
            <person name="Bloem J."/>
            <person name="Labutti K."/>
            <person name="Salamov A."/>
            <person name="Andreopoulos B."/>
            <person name="Baker S."/>
            <person name="Barry K."/>
            <person name="Bills G."/>
            <person name="Bluhm B."/>
            <person name="Cannon C."/>
            <person name="Castanera R."/>
            <person name="Culley D."/>
            <person name="Daum C."/>
            <person name="Ezra D."/>
            <person name="Gonzalez J."/>
            <person name="Henrissat B."/>
            <person name="Kuo A."/>
            <person name="Liang C."/>
            <person name="Lipzen A."/>
            <person name="Lutzoni F."/>
            <person name="Magnuson J."/>
            <person name="Mondo S."/>
            <person name="Nolan M."/>
            <person name="Ohm R."/>
            <person name="Pangilinan J."/>
            <person name="Park H.-J."/>
            <person name="Ramirez L."/>
            <person name="Alfaro M."/>
            <person name="Sun H."/>
            <person name="Tritt A."/>
            <person name="Yoshinaga Y."/>
            <person name="Zwiers L.-H."/>
            <person name="Turgeon B."/>
            <person name="Goodwin S."/>
            <person name="Spatafora J."/>
            <person name="Crous P."/>
            <person name="Grigoriev I."/>
        </authorList>
    </citation>
    <scope>NUCLEOTIDE SEQUENCE</scope>
    <source>
        <strain evidence="1">CBS 675.92</strain>
    </source>
</reference>
<dbReference type="AlphaFoldDB" id="A0A6A5TVN8"/>
<accession>A0A6A5TVN8</accession>
<protein>
    <recommendedName>
        <fullName evidence="3">Ankyrin</fullName>
    </recommendedName>
</protein>
<name>A0A6A5TVN8_9PLEO</name>
<organism evidence="1 2">
    <name type="scientific">Byssothecium circinans</name>
    <dbReference type="NCBI Taxonomy" id="147558"/>
    <lineage>
        <taxon>Eukaryota</taxon>
        <taxon>Fungi</taxon>
        <taxon>Dikarya</taxon>
        <taxon>Ascomycota</taxon>
        <taxon>Pezizomycotina</taxon>
        <taxon>Dothideomycetes</taxon>
        <taxon>Pleosporomycetidae</taxon>
        <taxon>Pleosporales</taxon>
        <taxon>Massarineae</taxon>
        <taxon>Massarinaceae</taxon>
        <taxon>Byssothecium</taxon>
    </lineage>
</organism>
<dbReference type="Proteomes" id="UP000800035">
    <property type="component" value="Unassembled WGS sequence"/>
</dbReference>
<dbReference type="EMBL" id="ML977006">
    <property type="protein sequence ID" value="KAF1953007.1"/>
    <property type="molecule type" value="Genomic_DNA"/>
</dbReference>
<feature type="non-terminal residue" evidence="1">
    <location>
        <position position="260"/>
    </location>
</feature>
<evidence type="ECO:0000313" key="1">
    <source>
        <dbReference type="EMBL" id="KAF1953007.1"/>
    </source>
</evidence>
<dbReference type="Gene3D" id="1.25.40.20">
    <property type="entry name" value="Ankyrin repeat-containing domain"/>
    <property type="match status" value="1"/>
</dbReference>
<gene>
    <name evidence="1" type="ORF">CC80DRAFT_494906</name>
</gene>
<proteinExistence type="predicted"/>
<keyword evidence="2" id="KW-1185">Reference proteome</keyword>
<dbReference type="InterPro" id="IPR036770">
    <property type="entry name" value="Ankyrin_rpt-contain_sf"/>
</dbReference>
<sequence>MTSQQQQDMLNACASGDVTALQHLFKANNITKGTEPVYIAAPDGPPPVNHLLKAAINNGNRDIVSFLLETYDRVTFYGGVIDSLLEHPDLGILEILYNYDNHIVQFEWDDYINTFVTKACRQPPEKIAPLLHFLIEHDACLDTGGSWTFAVHAALCGNQNLDVIEAMLMKGGPVTMLAAQQAVIMERADAIEIFMRFGVVFESDEVQDFHAQAEETGDVDVIKWVHLWTSTWEKNTGRENQGPTVAQRVKRLFKNSVEAL</sequence>
<evidence type="ECO:0000313" key="2">
    <source>
        <dbReference type="Proteomes" id="UP000800035"/>
    </source>
</evidence>
<evidence type="ECO:0008006" key="3">
    <source>
        <dbReference type="Google" id="ProtNLM"/>
    </source>
</evidence>
<dbReference type="OrthoDB" id="5391533at2759"/>